<protein>
    <recommendedName>
        <fullName evidence="2">C2H2-type domain-containing protein</fullName>
    </recommendedName>
</protein>
<dbReference type="SMART" id="SM00355">
    <property type="entry name" value="ZnF_C2H2"/>
    <property type="match status" value="4"/>
</dbReference>
<dbReference type="InterPro" id="IPR036236">
    <property type="entry name" value="Znf_C2H2_sf"/>
</dbReference>
<gene>
    <name evidence="3" type="ORF">L228DRAFT_236133</name>
</gene>
<feature type="compositionally biased region" description="Low complexity" evidence="1">
    <location>
        <begin position="284"/>
        <end position="308"/>
    </location>
</feature>
<feature type="region of interest" description="Disordered" evidence="1">
    <location>
        <begin position="405"/>
        <end position="436"/>
    </location>
</feature>
<accession>A0A165IJK7</accession>
<dbReference type="SUPFAM" id="SSF57667">
    <property type="entry name" value="beta-beta-alpha zinc fingers"/>
    <property type="match status" value="1"/>
</dbReference>
<feature type="domain" description="C2H2-type" evidence="2">
    <location>
        <begin position="346"/>
        <end position="373"/>
    </location>
</feature>
<feature type="region of interest" description="Disordered" evidence="1">
    <location>
        <begin position="496"/>
        <end position="557"/>
    </location>
</feature>
<reference evidence="3 4" key="1">
    <citation type="journal article" date="2016" name="Fungal Biol.">
        <title>The genome of Xylona heveae provides a window into fungal endophytism.</title>
        <authorList>
            <person name="Gazis R."/>
            <person name="Kuo A."/>
            <person name="Riley R."/>
            <person name="LaButti K."/>
            <person name="Lipzen A."/>
            <person name="Lin J."/>
            <person name="Amirebrahimi M."/>
            <person name="Hesse C.N."/>
            <person name="Spatafora J.W."/>
            <person name="Henrissat B."/>
            <person name="Hainaut M."/>
            <person name="Grigoriev I.V."/>
            <person name="Hibbett D.S."/>
        </authorList>
    </citation>
    <scope>NUCLEOTIDE SEQUENCE [LARGE SCALE GENOMIC DNA]</scope>
    <source>
        <strain evidence="3 4">TC161</strain>
    </source>
</reference>
<evidence type="ECO:0000313" key="4">
    <source>
        <dbReference type="Proteomes" id="UP000076632"/>
    </source>
</evidence>
<dbReference type="Proteomes" id="UP000076632">
    <property type="component" value="Unassembled WGS sequence"/>
</dbReference>
<dbReference type="STRING" id="1328760.A0A165IJK7"/>
<dbReference type="InterPro" id="IPR013087">
    <property type="entry name" value="Znf_C2H2_type"/>
</dbReference>
<feature type="domain" description="C2H2-type" evidence="2">
    <location>
        <begin position="378"/>
        <end position="408"/>
    </location>
</feature>
<feature type="domain" description="C2H2-type" evidence="2">
    <location>
        <begin position="439"/>
        <end position="459"/>
    </location>
</feature>
<feature type="compositionally biased region" description="Acidic residues" evidence="1">
    <location>
        <begin position="514"/>
        <end position="529"/>
    </location>
</feature>
<dbReference type="OMA" id="NCEYHIK"/>
<evidence type="ECO:0000256" key="1">
    <source>
        <dbReference type="SAM" id="MobiDB-lite"/>
    </source>
</evidence>
<dbReference type="RefSeq" id="XP_018190540.1">
    <property type="nucleotide sequence ID" value="XM_018330797.1"/>
</dbReference>
<evidence type="ECO:0000313" key="3">
    <source>
        <dbReference type="EMBL" id="KZF24985.1"/>
    </source>
</evidence>
<dbReference type="EMBL" id="KV407455">
    <property type="protein sequence ID" value="KZF24985.1"/>
    <property type="molecule type" value="Genomic_DNA"/>
</dbReference>
<sequence>MTSAVIHQKAMFGLEEPSDFVLYPGVPRAELAMHTSLRRNPLLESERSSEYLMGTSLDAPFADAFMTTYDAYPSAPAFSSIPPPVFDVNPYGLERSQDDHSHIPFGRTPSGSPAVSATHSFEHPPSILSSASGASIPSAASSAMGSPYSSTTQTFSGVDAWSDFSHGLGLGPSIVHCDSFGQESFTTAALDHDIIWSTDKAQAGFVDPSLIQHLQTPMSQATVTESYPGEIPSFQTSQMPIVQPTSPTPSDASSHSRHRGSSKFKTGNQSPHLRTPSFHPYQHGSGARRLSISSSHSRISHGSPRSGSLEFEDDEKEGRRCPNPECRKVFKDLKAHMLTHQSERPEKCPIVTCEYHQKGFARKYDKNRHTLTHYKGTMVCGFCPGSGSSAEKSFNRADVFKRHLTSVHGVEQTPPNSRKRASTGASSKKPHGYSHDATGKCSTCSGTFSNAQDFYEHLDDCVLRVVQQEDPSEATNERHLASMEGDEALKETLDRHALPSGGSPASQGDRSGDAEDDEADDDWKEEDIDGAVTSGRSATDRGFSGPGAIKSSGVPLVSKGRKKRKDYPLSWGCSADKMKMKKRVLCIYDGPRRLWKDDLMLDNEFEVRMRLGDGKSYVTDLDVQTMKRAEAFHGATEEEKGPWIEDEIAPVDIQELMS</sequence>
<feature type="compositionally biased region" description="Polar residues" evidence="1">
    <location>
        <begin position="233"/>
        <end position="253"/>
    </location>
</feature>
<dbReference type="OrthoDB" id="6077919at2759"/>
<feature type="region of interest" description="Disordered" evidence="1">
    <location>
        <begin position="228"/>
        <end position="322"/>
    </location>
</feature>
<dbReference type="Gene3D" id="3.30.160.60">
    <property type="entry name" value="Classic Zinc Finger"/>
    <property type="match status" value="1"/>
</dbReference>
<name>A0A165IJK7_XYLHT</name>
<organism evidence="3 4">
    <name type="scientific">Xylona heveae (strain CBS 132557 / TC161)</name>
    <dbReference type="NCBI Taxonomy" id="1328760"/>
    <lineage>
        <taxon>Eukaryota</taxon>
        <taxon>Fungi</taxon>
        <taxon>Dikarya</taxon>
        <taxon>Ascomycota</taxon>
        <taxon>Pezizomycotina</taxon>
        <taxon>Xylonomycetes</taxon>
        <taxon>Xylonales</taxon>
        <taxon>Xylonaceae</taxon>
        <taxon>Xylona</taxon>
    </lineage>
</organism>
<feature type="compositionally biased region" description="Polar residues" evidence="1">
    <location>
        <begin position="263"/>
        <end position="272"/>
    </location>
</feature>
<feature type="region of interest" description="Disordered" evidence="1">
    <location>
        <begin position="97"/>
        <end position="120"/>
    </location>
</feature>
<dbReference type="GeneID" id="28895934"/>
<evidence type="ECO:0000259" key="2">
    <source>
        <dbReference type="SMART" id="SM00355"/>
    </source>
</evidence>
<feature type="domain" description="C2H2-type" evidence="2">
    <location>
        <begin position="319"/>
        <end position="340"/>
    </location>
</feature>
<dbReference type="InParanoid" id="A0A165IJK7"/>
<keyword evidence="4" id="KW-1185">Reference proteome</keyword>
<proteinExistence type="predicted"/>
<feature type="compositionally biased region" description="Polar residues" evidence="1">
    <location>
        <begin position="109"/>
        <end position="119"/>
    </location>
</feature>
<dbReference type="AlphaFoldDB" id="A0A165IJK7"/>